<name>I7JQK9_9BURK</name>
<dbReference type="AlphaFoldDB" id="I7JQK9"/>
<gene>
    <name evidence="1" type="ORF">KUK_1484</name>
</gene>
<dbReference type="EMBL" id="HE681423">
    <property type="protein sequence ID" value="CCG18774.1"/>
    <property type="molecule type" value="Genomic_DNA"/>
</dbReference>
<protein>
    <submittedName>
        <fullName evidence="1">Uncharacterized protein</fullName>
    </submittedName>
</protein>
<reference evidence="1" key="1">
    <citation type="journal article" date="2012" name="Vet. Microbiol.">
        <title>Comparative genomic analyses of the Taylorellae.</title>
        <authorList>
            <person name="Hauser H."/>
            <person name="Richter D.C."/>
            <person name="van Tonder A."/>
            <person name="Clark L."/>
            <person name="Preston A."/>
        </authorList>
    </citation>
    <scope>NUCLEOTIDE SEQUENCE</scope>
    <source>
        <strain evidence="1">14/56</strain>
    </source>
</reference>
<dbReference type="KEGG" id="teg:KUK_1484"/>
<proteinExistence type="predicted"/>
<evidence type="ECO:0000313" key="1">
    <source>
        <dbReference type="EMBL" id="CCG18774.1"/>
    </source>
</evidence>
<organism evidence="1">
    <name type="scientific">Taylorella equigenitalis 14/56</name>
    <dbReference type="NCBI Taxonomy" id="1091497"/>
    <lineage>
        <taxon>Bacteria</taxon>
        <taxon>Pseudomonadati</taxon>
        <taxon>Pseudomonadota</taxon>
        <taxon>Betaproteobacteria</taxon>
        <taxon>Burkholderiales</taxon>
        <taxon>Alcaligenaceae</taxon>
        <taxon>Taylorella</taxon>
    </lineage>
</organism>
<dbReference type="HOGENOM" id="CLU_1895168_0_0_4"/>
<sequence>MSEFGWVKEINEGVKRIYSEIENLFLHEATYKEENFSVHLILENNIFYGRFRFDDKLKDIFTKEVVDTLTSHEKLILHHMFNTPSPVNTKKGSDILERGSTFILKILKGLEQKGFLKWVGSSKNDKSQHYILNF</sequence>
<accession>I7JQK9</accession>